<accession>A0A8T0GM80</accession>
<dbReference type="Proteomes" id="UP000822688">
    <property type="component" value="Chromosome 10"/>
</dbReference>
<organism evidence="1 2">
    <name type="scientific">Ceratodon purpureus</name>
    <name type="common">Fire moss</name>
    <name type="synonym">Dicranum purpureum</name>
    <dbReference type="NCBI Taxonomy" id="3225"/>
    <lineage>
        <taxon>Eukaryota</taxon>
        <taxon>Viridiplantae</taxon>
        <taxon>Streptophyta</taxon>
        <taxon>Embryophyta</taxon>
        <taxon>Bryophyta</taxon>
        <taxon>Bryophytina</taxon>
        <taxon>Bryopsida</taxon>
        <taxon>Dicranidae</taxon>
        <taxon>Pseudoditrichales</taxon>
        <taxon>Ditrichaceae</taxon>
        <taxon>Ceratodon</taxon>
    </lineage>
</organism>
<name>A0A8T0GM80_CERPU</name>
<comment type="caution">
    <text evidence="1">The sequence shown here is derived from an EMBL/GenBank/DDBJ whole genome shotgun (WGS) entry which is preliminary data.</text>
</comment>
<keyword evidence="2" id="KW-1185">Reference proteome</keyword>
<proteinExistence type="predicted"/>
<gene>
    <name evidence="1" type="ORF">KC19_10G095500</name>
</gene>
<evidence type="ECO:0000313" key="1">
    <source>
        <dbReference type="EMBL" id="KAG0559309.1"/>
    </source>
</evidence>
<sequence>MYCSMAHFLNHIRIFSLVMKVFVLCHGQVQLLIVNHKNCIQLGEGWPSKP</sequence>
<protein>
    <submittedName>
        <fullName evidence="1">Uncharacterized protein</fullName>
    </submittedName>
</protein>
<dbReference type="EMBL" id="CM026431">
    <property type="protein sequence ID" value="KAG0559309.1"/>
    <property type="molecule type" value="Genomic_DNA"/>
</dbReference>
<reference evidence="1" key="1">
    <citation type="submission" date="2020-06" db="EMBL/GenBank/DDBJ databases">
        <title>WGS assembly of Ceratodon purpureus strain R40.</title>
        <authorList>
            <person name="Carey S.B."/>
            <person name="Jenkins J."/>
            <person name="Shu S."/>
            <person name="Lovell J.T."/>
            <person name="Sreedasyam A."/>
            <person name="Maumus F."/>
            <person name="Tiley G.P."/>
            <person name="Fernandez-Pozo N."/>
            <person name="Barry K."/>
            <person name="Chen C."/>
            <person name="Wang M."/>
            <person name="Lipzen A."/>
            <person name="Daum C."/>
            <person name="Saski C.A."/>
            <person name="Payton A.C."/>
            <person name="Mcbreen J.C."/>
            <person name="Conrad R.E."/>
            <person name="Kollar L.M."/>
            <person name="Olsson S."/>
            <person name="Huttunen S."/>
            <person name="Landis J.B."/>
            <person name="Wickett N.J."/>
            <person name="Johnson M.G."/>
            <person name="Rensing S.A."/>
            <person name="Grimwood J."/>
            <person name="Schmutz J."/>
            <person name="Mcdaniel S.F."/>
        </authorList>
    </citation>
    <scope>NUCLEOTIDE SEQUENCE</scope>
    <source>
        <strain evidence="1">R40</strain>
    </source>
</reference>
<dbReference type="AlphaFoldDB" id="A0A8T0GM80"/>
<evidence type="ECO:0000313" key="2">
    <source>
        <dbReference type="Proteomes" id="UP000822688"/>
    </source>
</evidence>